<dbReference type="Gene3D" id="1.10.10.10">
    <property type="entry name" value="Winged helix-like DNA-binding domain superfamily/Winged helix DNA-binding domain"/>
    <property type="match status" value="1"/>
</dbReference>
<name>E6U4K7_ETHHY</name>
<dbReference type="GO" id="GO:0016987">
    <property type="term" value="F:sigma factor activity"/>
    <property type="evidence" value="ECO:0007669"/>
    <property type="project" value="UniProtKB-KW"/>
</dbReference>
<dbReference type="Proteomes" id="UP000001551">
    <property type="component" value="Chromosome"/>
</dbReference>
<evidence type="ECO:0000256" key="5">
    <source>
        <dbReference type="ARBA" id="ARBA00023125"/>
    </source>
</evidence>
<dbReference type="InterPro" id="IPR007627">
    <property type="entry name" value="RNA_pol_sigma70_r2"/>
</dbReference>
<dbReference type="GO" id="GO:0003677">
    <property type="term" value="F:DNA binding"/>
    <property type="evidence" value="ECO:0007669"/>
    <property type="project" value="UniProtKB-KW"/>
</dbReference>
<dbReference type="HOGENOM" id="CLU_090333_0_0_9"/>
<dbReference type="PANTHER" id="PTHR30385:SF1">
    <property type="entry name" value="RNA POLYMERASE SIGMA-H FACTOR"/>
    <property type="match status" value="1"/>
</dbReference>
<evidence type="ECO:0000256" key="7">
    <source>
        <dbReference type="ARBA" id="ARBA00024701"/>
    </source>
</evidence>
<sequence length="245" mass="26936">MEEFTKIRGIFPVILYQHEMFYLTFPEKYRMIRKVLTGIGACSGGAMKSKNVLPPPDAELAARACAGDRDAMADLVSSFVPFIRAHSVPVAAAGLEADDMMQEGMLGLLGAVRHFCPQNGVPFRAYAHICIKRRMASAVRRATCGKAVPLNYALSLDDQTNALFAVSRTNTDPEEVVIFKETVGALSAVARAQLSSKERTVLCLYLSGVSYVGMADRLCVRVKTIDNVLQKIRKRLRRSVLYISG</sequence>
<proteinExistence type="inferred from homology"/>
<dbReference type="STRING" id="663278.Ethha_1082"/>
<dbReference type="SUPFAM" id="SSF88946">
    <property type="entry name" value="Sigma2 domain of RNA polymerase sigma factors"/>
    <property type="match status" value="1"/>
</dbReference>
<evidence type="ECO:0000259" key="8">
    <source>
        <dbReference type="PROSITE" id="PS00715"/>
    </source>
</evidence>
<dbReference type="InterPro" id="IPR016032">
    <property type="entry name" value="Sig_transdc_resp-reg_C-effctor"/>
</dbReference>
<keyword evidence="5" id="KW-0238">DNA-binding</keyword>
<dbReference type="InterPro" id="IPR000943">
    <property type="entry name" value="RNA_pol_sigma70"/>
</dbReference>
<evidence type="ECO:0000256" key="3">
    <source>
        <dbReference type="ARBA" id="ARBA00023015"/>
    </source>
</evidence>
<comment type="similarity">
    <text evidence="1">Belongs to the sigma-70 factor family.</text>
</comment>
<dbReference type="eggNOG" id="COG1595">
    <property type="taxonomic scope" value="Bacteria"/>
</dbReference>
<accession>E6U4K7</accession>
<keyword evidence="3" id="KW-0805">Transcription regulation</keyword>
<dbReference type="Gene3D" id="1.20.120.1810">
    <property type="match status" value="1"/>
</dbReference>
<keyword evidence="6" id="KW-0804">Transcription</keyword>
<dbReference type="EMBL" id="CP002400">
    <property type="protein sequence ID" value="ADU26635.1"/>
    <property type="molecule type" value="Genomic_DNA"/>
</dbReference>
<feature type="domain" description="RNA polymerase sigma-70" evidence="8">
    <location>
        <begin position="99"/>
        <end position="112"/>
    </location>
</feature>
<keyword evidence="4" id="KW-0731">Sigma factor</keyword>
<evidence type="ECO:0000313" key="10">
    <source>
        <dbReference type="Proteomes" id="UP000001551"/>
    </source>
</evidence>
<evidence type="ECO:0000256" key="4">
    <source>
        <dbReference type="ARBA" id="ARBA00023082"/>
    </source>
</evidence>
<dbReference type="PANTHER" id="PTHR30385">
    <property type="entry name" value="SIGMA FACTOR F FLAGELLAR"/>
    <property type="match status" value="1"/>
</dbReference>
<dbReference type="SUPFAM" id="SSF46894">
    <property type="entry name" value="C-terminal effector domain of the bipartite response regulators"/>
    <property type="match status" value="1"/>
</dbReference>
<comment type="function">
    <text evidence="7">Sigma factors are initiation factors that promote the attachment of RNA polymerase to specific initiation sites and are then released. Sigma-S contributes to the protection against external stress, thus playing a role in cellular fitness and survival.</text>
</comment>
<evidence type="ECO:0000256" key="2">
    <source>
        <dbReference type="ARBA" id="ARBA00021245"/>
    </source>
</evidence>
<dbReference type="NCBIfam" id="TIGR02937">
    <property type="entry name" value="sigma70-ECF"/>
    <property type="match status" value="1"/>
</dbReference>
<dbReference type="AlphaFoldDB" id="E6U4K7"/>
<keyword evidence="10" id="KW-1185">Reference proteome</keyword>
<dbReference type="PROSITE" id="PS00715">
    <property type="entry name" value="SIGMA70_1"/>
    <property type="match status" value="1"/>
</dbReference>
<evidence type="ECO:0000256" key="1">
    <source>
        <dbReference type="ARBA" id="ARBA00007788"/>
    </source>
</evidence>
<dbReference type="InterPro" id="IPR036388">
    <property type="entry name" value="WH-like_DNA-bd_sf"/>
</dbReference>
<reference evidence="9 10" key="1">
    <citation type="submission" date="2010-12" db="EMBL/GenBank/DDBJ databases">
        <title>Complete sequence of Ethanoligenens harbinense YUAN-3.</title>
        <authorList>
            <person name="Lucas S."/>
            <person name="Copeland A."/>
            <person name="Lapidus A."/>
            <person name="Cheng J.-F."/>
            <person name="Bruce D."/>
            <person name="Goodwin L."/>
            <person name="Pitluck S."/>
            <person name="Chertkov O."/>
            <person name="Misra M."/>
            <person name="Detter J.C."/>
            <person name="Han C."/>
            <person name="Tapia R."/>
            <person name="Land M."/>
            <person name="Hauser L."/>
            <person name="Jeffries C."/>
            <person name="Kyrpides N."/>
            <person name="Ivanova N."/>
            <person name="Mikhailova N."/>
            <person name="Wang A."/>
            <person name="Mouttaki H."/>
            <person name="He Z."/>
            <person name="Zhou J."/>
            <person name="Hemme C.L."/>
            <person name="Woyke T."/>
        </authorList>
    </citation>
    <scope>NUCLEOTIDE SEQUENCE [LARGE SCALE GENOMIC DNA]</scope>
    <source>
        <strain evidence="10">DSM 18485 / JCM 12961 / CGMCC 1.5033 / YUAN-3</strain>
    </source>
</reference>
<dbReference type="Pfam" id="PF04542">
    <property type="entry name" value="Sigma70_r2"/>
    <property type="match status" value="1"/>
</dbReference>
<dbReference type="GO" id="GO:0006352">
    <property type="term" value="P:DNA-templated transcription initiation"/>
    <property type="evidence" value="ECO:0007669"/>
    <property type="project" value="InterPro"/>
</dbReference>
<organism evidence="9 10">
    <name type="scientific">Ethanoligenens harbinense (strain DSM 18485 / JCM 12961 / CGMCC 1.5033 / YUAN-3)</name>
    <dbReference type="NCBI Taxonomy" id="663278"/>
    <lineage>
        <taxon>Bacteria</taxon>
        <taxon>Bacillati</taxon>
        <taxon>Bacillota</taxon>
        <taxon>Clostridia</taxon>
        <taxon>Eubacteriales</taxon>
        <taxon>Oscillospiraceae</taxon>
        <taxon>Ethanoligenens</taxon>
    </lineage>
</organism>
<dbReference type="KEGG" id="eha:Ethha_1082"/>
<evidence type="ECO:0000256" key="6">
    <source>
        <dbReference type="ARBA" id="ARBA00023163"/>
    </source>
</evidence>
<gene>
    <name evidence="9" type="ordered locus">Ethha_1082</name>
</gene>
<dbReference type="InterPro" id="IPR014284">
    <property type="entry name" value="RNA_pol_sigma-70_dom"/>
</dbReference>
<dbReference type="InterPro" id="IPR013325">
    <property type="entry name" value="RNA_pol_sigma_r2"/>
</dbReference>
<protein>
    <recommendedName>
        <fullName evidence="2">RNA polymerase sigma factor SigS</fullName>
    </recommendedName>
</protein>
<evidence type="ECO:0000313" key="9">
    <source>
        <dbReference type="EMBL" id="ADU26635.1"/>
    </source>
</evidence>